<keyword evidence="1" id="KW-1133">Transmembrane helix</keyword>
<name>A0A813BKB6_9DINO</name>
<gene>
    <name evidence="2" type="ORF">SNEC2469_LOCUS31003</name>
</gene>
<accession>A0A813BKB6</accession>
<comment type="caution">
    <text evidence="2">The sequence shown here is derived from an EMBL/GenBank/DDBJ whole genome shotgun (WGS) entry which is preliminary data.</text>
</comment>
<keyword evidence="1" id="KW-0472">Membrane</keyword>
<keyword evidence="1" id="KW-0812">Transmembrane</keyword>
<feature type="non-terminal residue" evidence="2">
    <location>
        <position position="329"/>
    </location>
</feature>
<reference evidence="2" key="1">
    <citation type="submission" date="2021-02" db="EMBL/GenBank/DDBJ databases">
        <authorList>
            <person name="Dougan E. K."/>
            <person name="Rhodes N."/>
            <person name="Thang M."/>
            <person name="Chan C."/>
        </authorList>
    </citation>
    <scope>NUCLEOTIDE SEQUENCE</scope>
</reference>
<dbReference type="AlphaFoldDB" id="A0A813BKB6"/>
<feature type="transmembrane region" description="Helical" evidence="1">
    <location>
        <begin position="12"/>
        <end position="31"/>
    </location>
</feature>
<evidence type="ECO:0000313" key="3">
    <source>
        <dbReference type="Proteomes" id="UP000601435"/>
    </source>
</evidence>
<dbReference type="EMBL" id="CAJNJA010073774">
    <property type="protein sequence ID" value="CAE7910751.1"/>
    <property type="molecule type" value="Genomic_DNA"/>
</dbReference>
<dbReference type="Proteomes" id="UP000601435">
    <property type="component" value="Unassembled WGS sequence"/>
</dbReference>
<protein>
    <submittedName>
        <fullName evidence="2">Uncharacterized protein</fullName>
    </submittedName>
</protein>
<sequence length="329" mass="35035">MAIIPIPEGYVPVFAFSLCPPSGIYFQLAVFLFDMVNDLLQIGTFLLHGDWWFGAFIAFFVLLSSLLTVAFMTEESSLKRFDPLGEARLCLARGVPTKAWEGMLGAERLAEAPSTGLIGPYGASLLQLTPLQAASCLYGLYSSAKAMAEGKLQEEVKRGADAEVYALKAVRPFKTAMCSVWYGAAYAAELAAFAVASAVLHPLVTMPGYLLGAVANGAAAWFAGSPEFLEEAIFSCLGVGLAMAGLQTNIFFKPKATAPGGAKGPGWIPALCIFVRFIAWTALCFLDLPRGLVSLGSLSRPMGLPVLRAKFLEPAAACFEAIACFTSHF</sequence>
<evidence type="ECO:0000313" key="2">
    <source>
        <dbReference type="EMBL" id="CAE7910751.1"/>
    </source>
</evidence>
<organism evidence="2 3">
    <name type="scientific">Symbiodinium necroappetens</name>
    <dbReference type="NCBI Taxonomy" id="1628268"/>
    <lineage>
        <taxon>Eukaryota</taxon>
        <taxon>Sar</taxon>
        <taxon>Alveolata</taxon>
        <taxon>Dinophyceae</taxon>
        <taxon>Suessiales</taxon>
        <taxon>Symbiodiniaceae</taxon>
        <taxon>Symbiodinium</taxon>
    </lineage>
</organism>
<feature type="transmembrane region" description="Helical" evidence="1">
    <location>
        <begin position="232"/>
        <end position="252"/>
    </location>
</feature>
<feature type="transmembrane region" description="Helical" evidence="1">
    <location>
        <begin position="51"/>
        <end position="72"/>
    </location>
</feature>
<feature type="transmembrane region" description="Helical" evidence="1">
    <location>
        <begin position="206"/>
        <end position="225"/>
    </location>
</feature>
<feature type="transmembrane region" description="Helical" evidence="1">
    <location>
        <begin position="180"/>
        <end position="200"/>
    </location>
</feature>
<proteinExistence type="predicted"/>
<feature type="transmembrane region" description="Helical" evidence="1">
    <location>
        <begin position="267"/>
        <end position="288"/>
    </location>
</feature>
<dbReference type="OrthoDB" id="424661at2759"/>
<evidence type="ECO:0000256" key="1">
    <source>
        <dbReference type="SAM" id="Phobius"/>
    </source>
</evidence>
<keyword evidence="3" id="KW-1185">Reference proteome</keyword>